<dbReference type="SUPFAM" id="SSF49503">
    <property type="entry name" value="Cupredoxins"/>
    <property type="match status" value="1"/>
</dbReference>
<dbReference type="InterPro" id="IPR008972">
    <property type="entry name" value="Cupredoxin"/>
</dbReference>
<dbReference type="Gene3D" id="2.60.40.420">
    <property type="entry name" value="Cupredoxins - blue copper proteins"/>
    <property type="match status" value="1"/>
</dbReference>
<sequence length="252" mass="28500">MDPGLTPNINMEIGAARFHGPVGRGQQTKIDFTGFAYKATDRWGRKTTYLHGPTIRVRQGMRVTINFKNNIPLPTKNSTQAWYNAEKNTWEWQKTFNGSVPLPFVQPEITNLHVHGGAVWMGIPKQLDAIDGIYRGGDHVTYPVYPTGAVPKAPATNQYKYWFDVPRDHSPGMSWVHPHWHGSATGQDNYNWFPGAQCAAFRETLRNAEEKLLRFNVMTFAPPTAAQITTWFGYVNARLQHVQPEAEPAVRP</sequence>
<dbReference type="AlphaFoldDB" id="A0AAD5DLJ4"/>
<comment type="caution">
    <text evidence="1">The sequence shown here is derived from an EMBL/GenBank/DDBJ whole genome shotgun (WGS) entry which is preliminary data.</text>
</comment>
<keyword evidence="2" id="KW-1185">Reference proteome</keyword>
<evidence type="ECO:0000313" key="1">
    <source>
        <dbReference type="EMBL" id="KAI7836579.1"/>
    </source>
</evidence>
<dbReference type="Proteomes" id="UP001205105">
    <property type="component" value="Unassembled WGS sequence"/>
</dbReference>
<name>A0AAD5DLJ4_9CHLO</name>
<reference evidence="1" key="1">
    <citation type="submission" date="2020-11" db="EMBL/GenBank/DDBJ databases">
        <title>Chlorella ohadii genome sequencing and assembly.</title>
        <authorList>
            <person name="Murik O."/>
            <person name="Treves H."/>
            <person name="Kedem I."/>
            <person name="Shotland Y."/>
            <person name="Kaplan A."/>
        </authorList>
    </citation>
    <scope>NUCLEOTIDE SEQUENCE</scope>
    <source>
        <strain evidence="1">1</strain>
    </source>
</reference>
<protein>
    <submittedName>
        <fullName evidence="1">Uncharacterized protein</fullName>
    </submittedName>
</protein>
<organism evidence="1 2">
    <name type="scientific">Chlorella ohadii</name>
    <dbReference type="NCBI Taxonomy" id="2649997"/>
    <lineage>
        <taxon>Eukaryota</taxon>
        <taxon>Viridiplantae</taxon>
        <taxon>Chlorophyta</taxon>
        <taxon>core chlorophytes</taxon>
        <taxon>Trebouxiophyceae</taxon>
        <taxon>Chlorellales</taxon>
        <taxon>Chlorellaceae</taxon>
        <taxon>Chlorella clade</taxon>
        <taxon>Chlorella</taxon>
    </lineage>
</organism>
<accession>A0AAD5DLJ4</accession>
<evidence type="ECO:0000313" key="2">
    <source>
        <dbReference type="Proteomes" id="UP001205105"/>
    </source>
</evidence>
<gene>
    <name evidence="1" type="ORF">COHA_009596</name>
</gene>
<dbReference type="EMBL" id="JADXDR010000182">
    <property type="protein sequence ID" value="KAI7836579.1"/>
    <property type="molecule type" value="Genomic_DNA"/>
</dbReference>
<proteinExistence type="predicted"/>